<proteinExistence type="predicted"/>
<dbReference type="AlphaFoldDB" id="A0A7Y0MW98"/>
<dbReference type="InterPro" id="IPR025267">
    <property type="entry name" value="ORF017-like"/>
</dbReference>
<dbReference type="Pfam" id="PF13252">
    <property type="entry name" value="Phage_capsid_3"/>
    <property type="match status" value="1"/>
</dbReference>
<accession>A0A7Y0MW98</accession>
<dbReference type="Proteomes" id="UP000565155">
    <property type="component" value="Unassembled WGS sequence"/>
</dbReference>
<reference evidence="1 2" key="1">
    <citation type="submission" date="2020-04" db="EMBL/GenBank/DDBJ databases">
        <title>Whole-genome sequencing of Vibrio spp. from China reveals different genetic environments of blaCTX-M-14 among diverse lineages.</title>
        <authorList>
            <person name="Zheng Z."/>
            <person name="Ye L."/>
            <person name="Chen S."/>
        </authorList>
    </citation>
    <scope>NUCLEOTIDE SEQUENCE [LARGE SCALE GENOMIC DNA]</scope>
    <source>
        <strain evidence="1 2">Vb1636</strain>
    </source>
</reference>
<evidence type="ECO:0000313" key="2">
    <source>
        <dbReference type="Proteomes" id="UP000565155"/>
    </source>
</evidence>
<comment type="caution">
    <text evidence="1">The sequence shown here is derived from an EMBL/GenBank/DDBJ whole genome shotgun (WGS) entry which is preliminary data.</text>
</comment>
<dbReference type="EMBL" id="JABCMA010000006">
    <property type="protein sequence ID" value="NMR73685.1"/>
    <property type="molecule type" value="Genomic_DNA"/>
</dbReference>
<name>A0A7Y0MW98_VIBAL</name>
<protein>
    <submittedName>
        <fullName evidence="1">N4-gp56 family major capsid protein</fullName>
    </submittedName>
</protein>
<sequence length="407" mass="44479">MTTITKAQAAKAFGAALFTHTRRQNTFVNMLTGKAPKAVPADRNRNKTQTEAGAPVVMITDLTKQAGDTVEMDLFHNLGGMPTMGDKKIEGRGESLSKVEFELVINQGRHNVDSGGKMAQQRTKQNLLQVARTMLGNYFNDLQDEIATYHLAGARGDFMPSDMIVPTADHSMFGEIMVNPVTAPTADRHFFGGDATGIAEIVAADTLTLAKIDEIALYLEEMAHPIKPIRFEADELYGESPFYVLFVTPRQWADLWADVQGAGKVQELIANAVNRSQGFKHPLFQGDRLMWRNILVRQYRKPVRFNAGSKVKVGAASGNGTETEVEAKTVIDRAILLGGQALAVAYGKSSSGAQFSMHTEKVDHGNGRETSIAWMSGVKKVRFQEKNGRINDYGVMVLDTAVGGLSK</sequence>
<dbReference type="RefSeq" id="WP_029810786.1">
    <property type="nucleotide sequence ID" value="NZ_JABCMA010000006.1"/>
</dbReference>
<organism evidence="1 2">
    <name type="scientific">Vibrio alginolyticus</name>
    <dbReference type="NCBI Taxonomy" id="663"/>
    <lineage>
        <taxon>Bacteria</taxon>
        <taxon>Pseudomonadati</taxon>
        <taxon>Pseudomonadota</taxon>
        <taxon>Gammaproteobacteria</taxon>
        <taxon>Vibrionales</taxon>
        <taxon>Vibrionaceae</taxon>
        <taxon>Vibrio</taxon>
    </lineage>
</organism>
<evidence type="ECO:0000313" key="1">
    <source>
        <dbReference type="EMBL" id="NMR73685.1"/>
    </source>
</evidence>
<dbReference type="NCBIfam" id="TIGR04387">
    <property type="entry name" value="capsid_maj_N4"/>
    <property type="match status" value="1"/>
</dbReference>
<gene>
    <name evidence="1" type="ORF">HKB35_08670</name>
</gene>